<dbReference type="PROSITE" id="PS01302">
    <property type="entry name" value="UPF0758"/>
    <property type="match status" value="1"/>
</dbReference>
<evidence type="ECO:0000256" key="3">
    <source>
        <dbReference type="ARBA" id="ARBA00022801"/>
    </source>
</evidence>
<keyword evidence="3" id="KW-0378">Hydrolase</keyword>
<keyword evidence="5" id="KW-0482">Metalloprotease</keyword>
<feature type="domain" description="MPN" evidence="8">
    <location>
        <begin position="108"/>
        <end position="230"/>
    </location>
</feature>
<dbReference type="PANTHER" id="PTHR30471:SF3">
    <property type="entry name" value="UPF0758 PROTEIN YEES-RELATED"/>
    <property type="match status" value="1"/>
</dbReference>
<dbReference type="Pfam" id="PF04002">
    <property type="entry name" value="RadC"/>
    <property type="match status" value="1"/>
</dbReference>
<dbReference type="InterPro" id="IPR037518">
    <property type="entry name" value="MPN"/>
</dbReference>
<feature type="compositionally biased region" description="Basic and acidic residues" evidence="7">
    <location>
        <begin position="1"/>
        <end position="22"/>
    </location>
</feature>
<dbReference type="PROSITE" id="PS50249">
    <property type="entry name" value="MPN"/>
    <property type="match status" value="1"/>
</dbReference>
<dbReference type="InterPro" id="IPR001405">
    <property type="entry name" value="UPF0758"/>
</dbReference>
<sequence length="230" mass="25381">MQEKKYSIKDWADDDKPREKLRSKGANSLSDAELLAILIRDGNAQKNALDLGREVLRLGNGSLSELGKLTVNDFMTIKGIGEAKAVAIAAALEIGRRREGGPSIEKTMIRDSRRVADFFRGLLKDMSQEVFAVLFLNQSNKVIRHEIVSVGGITSTVVDVRVILKKALKEEAVSLIVCHNHPSGNLKPSKADDLMTHKLKESASLLDIKVLDHIIVSEEGYYSFADEGRI</sequence>
<keyword evidence="1" id="KW-0645">Protease</keyword>
<dbReference type="RefSeq" id="WP_282334049.1">
    <property type="nucleotide sequence ID" value="NZ_JASBRG010000005.1"/>
</dbReference>
<dbReference type="NCBIfam" id="NF000642">
    <property type="entry name" value="PRK00024.1"/>
    <property type="match status" value="1"/>
</dbReference>
<evidence type="ECO:0000256" key="6">
    <source>
        <dbReference type="RuleBase" id="RU003797"/>
    </source>
</evidence>
<proteinExistence type="inferred from homology"/>
<organism evidence="9 10">
    <name type="scientific">Pinibacter soli</name>
    <dbReference type="NCBI Taxonomy" id="3044211"/>
    <lineage>
        <taxon>Bacteria</taxon>
        <taxon>Pseudomonadati</taxon>
        <taxon>Bacteroidota</taxon>
        <taxon>Chitinophagia</taxon>
        <taxon>Chitinophagales</taxon>
        <taxon>Chitinophagaceae</taxon>
        <taxon>Pinibacter</taxon>
    </lineage>
</organism>
<evidence type="ECO:0000313" key="10">
    <source>
        <dbReference type="Proteomes" id="UP001226434"/>
    </source>
</evidence>
<reference evidence="9 10" key="1">
    <citation type="submission" date="2023-05" db="EMBL/GenBank/DDBJ databases">
        <title>Genome sequence of Pinibacter sp. MAH-24.</title>
        <authorList>
            <person name="Huq M.A."/>
        </authorList>
    </citation>
    <scope>NUCLEOTIDE SEQUENCE [LARGE SCALE GENOMIC DNA]</scope>
    <source>
        <strain evidence="9 10">MAH-24</strain>
    </source>
</reference>
<keyword evidence="10" id="KW-1185">Reference proteome</keyword>
<comment type="caution">
    <text evidence="9">The sequence shown here is derived from an EMBL/GenBank/DDBJ whole genome shotgun (WGS) entry which is preliminary data.</text>
</comment>
<evidence type="ECO:0000313" key="9">
    <source>
        <dbReference type="EMBL" id="MDI3319949.1"/>
    </source>
</evidence>
<dbReference type="Pfam" id="PF20582">
    <property type="entry name" value="UPF0758_N"/>
    <property type="match status" value="1"/>
</dbReference>
<name>A0ABT6RDK4_9BACT</name>
<evidence type="ECO:0000256" key="7">
    <source>
        <dbReference type="SAM" id="MobiDB-lite"/>
    </source>
</evidence>
<dbReference type="EMBL" id="JASBRG010000005">
    <property type="protein sequence ID" value="MDI3319949.1"/>
    <property type="molecule type" value="Genomic_DNA"/>
</dbReference>
<feature type="region of interest" description="Disordered" evidence="7">
    <location>
        <begin position="1"/>
        <end position="24"/>
    </location>
</feature>
<dbReference type="Proteomes" id="UP001226434">
    <property type="component" value="Unassembled WGS sequence"/>
</dbReference>
<accession>A0ABT6RDK4</accession>
<comment type="similarity">
    <text evidence="6">Belongs to the UPF0758 family.</text>
</comment>
<keyword evidence="2" id="KW-0479">Metal-binding</keyword>
<evidence type="ECO:0000256" key="4">
    <source>
        <dbReference type="ARBA" id="ARBA00022833"/>
    </source>
</evidence>
<evidence type="ECO:0000256" key="5">
    <source>
        <dbReference type="ARBA" id="ARBA00023049"/>
    </source>
</evidence>
<dbReference type="CDD" id="cd08071">
    <property type="entry name" value="MPN_DUF2466"/>
    <property type="match status" value="1"/>
</dbReference>
<evidence type="ECO:0000256" key="1">
    <source>
        <dbReference type="ARBA" id="ARBA00022670"/>
    </source>
</evidence>
<dbReference type="InterPro" id="IPR046778">
    <property type="entry name" value="UPF0758_N"/>
</dbReference>
<evidence type="ECO:0000259" key="8">
    <source>
        <dbReference type="PROSITE" id="PS50249"/>
    </source>
</evidence>
<keyword evidence="4" id="KW-0862">Zinc</keyword>
<dbReference type="InterPro" id="IPR020891">
    <property type="entry name" value="UPF0758_CS"/>
</dbReference>
<dbReference type="InterPro" id="IPR025657">
    <property type="entry name" value="RadC_JAB"/>
</dbReference>
<dbReference type="PANTHER" id="PTHR30471">
    <property type="entry name" value="DNA REPAIR PROTEIN RADC"/>
    <property type="match status" value="1"/>
</dbReference>
<dbReference type="Gene3D" id="3.40.140.10">
    <property type="entry name" value="Cytidine Deaminase, domain 2"/>
    <property type="match status" value="1"/>
</dbReference>
<gene>
    <name evidence="9" type="primary">radC</name>
    <name evidence="9" type="ORF">QJ048_09210</name>
</gene>
<evidence type="ECO:0000256" key="2">
    <source>
        <dbReference type="ARBA" id="ARBA00022723"/>
    </source>
</evidence>
<dbReference type="NCBIfam" id="TIGR00608">
    <property type="entry name" value="radc"/>
    <property type="match status" value="1"/>
</dbReference>
<protein>
    <submittedName>
        <fullName evidence="9">DNA repair protein RadC</fullName>
    </submittedName>
</protein>